<evidence type="ECO:0000313" key="1">
    <source>
        <dbReference type="EMBL" id="KAK4738916.1"/>
    </source>
</evidence>
<organism evidence="1 2">
    <name type="scientific">Solanum pinnatisectum</name>
    <name type="common">tansyleaf nightshade</name>
    <dbReference type="NCBI Taxonomy" id="50273"/>
    <lineage>
        <taxon>Eukaryota</taxon>
        <taxon>Viridiplantae</taxon>
        <taxon>Streptophyta</taxon>
        <taxon>Embryophyta</taxon>
        <taxon>Tracheophyta</taxon>
        <taxon>Spermatophyta</taxon>
        <taxon>Magnoliopsida</taxon>
        <taxon>eudicotyledons</taxon>
        <taxon>Gunneridae</taxon>
        <taxon>Pentapetalae</taxon>
        <taxon>asterids</taxon>
        <taxon>lamiids</taxon>
        <taxon>Solanales</taxon>
        <taxon>Solanaceae</taxon>
        <taxon>Solanoideae</taxon>
        <taxon>Solaneae</taxon>
        <taxon>Solanum</taxon>
    </lineage>
</organism>
<gene>
    <name evidence="1" type="ORF">R3W88_002613</name>
</gene>
<dbReference type="EMBL" id="JAWPEI010000001">
    <property type="protein sequence ID" value="KAK4738916.1"/>
    <property type="molecule type" value="Genomic_DNA"/>
</dbReference>
<keyword evidence="2" id="KW-1185">Reference proteome</keyword>
<name>A0AAV9MME3_9SOLN</name>
<protein>
    <submittedName>
        <fullName evidence="1">Uncharacterized protein</fullName>
    </submittedName>
</protein>
<accession>A0AAV9MME3</accession>
<evidence type="ECO:0000313" key="2">
    <source>
        <dbReference type="Proteomes" id="UP001311915"/>
    </source>
</evidence>
<sequence>MWEKARTAWIDPLFLVLDVAPSRSHKVDWTRLAGLERFGEGRLLLFLWIPPFRLLLL</sequence>
<reference evidence="1 2" key="1">
    <citation type="submission" date="2023-10" db="EMBL/GenBank/DDBJ databases">
        <title>Genome-Wide Identification Analysis in wild type Solanum Pinnatisectum Reveals Some Genes Defensing Phytophthora Infestans.</title>
        <authorList>
            <person name="Sun C."/>
        </authorList>
    </citation>
    <scope>NUCLEOTIDE SEQUENCE [LARGE SCALE GENOMIC DNA]</scope>
    <source>
        <strain evidence="1">LQN</strain>
        <tissue evidence="1">Leaf</tissue>
    </source>
</reference>
<comment type="caution">
    <text evidence="1">The sequence shown here is derived from an EMBL/GenBank/DDBJ whole genome shotgun (WGS) entry which is preliminary data.</text>
</comment>
<dbReference type="Proteomes" id="UP001311915">
    <property type="component" value="Unassembled WGS sequence"/>
</dbReference>
<dbReference type="AlphaFoldDB" id="A0AAV9MME3"/>
<proteinExistence type="predicted"/>